<gene>
    <name evidence="1" type="ORF">S12H4_17701</name>
</gene>
<proteinExistence type="predicted"/>
<organism evidence="1">
    <name type="scientific">marine sediment metagenome</name>
    <dbReference type="NCBI Taxonomy" id="412755"/>
    <lineage>
        <taxon>unclassified sequences</taxon>
        <taxon>metagenomes</taxon>
        <taxon>ecological metagenomes</taxon>
    </lineage>
</organism>
<dbReference type="InterPro" id="IPR011042">
    <property type="entry name" value="6-blade_b-propeller_TolB-like"/>
</dbReference>
<dbReference type="PANTHER" id="PTHR47572">
    <property type="entry name" value="LIPOPROTEIN-RELATED"/>
    <property type="match status" value="1"/>
</dbReference>
<evidence type="ECO:0008006" key="2">
    <source>
        <dbReference type="Google" id="ProtNLM"/>
    </source>
</evidence>
<feature type="non-terminal residue" evidence="1">
    <location>
        <position position="342"/>
    </location>
</feature>
<reference evidence="1" key="1">
    <citation type="journal article" date="2014" name="Front. Microbiol.">
        <title>High frequency of phylogenetically diverse reductive dehalogenase-homologous genes in deep subseafloor sedimentary metagenomes.</title>
        <authorList>
            <person name="Kawai M."/>
            <person name="Futagami T."/>
            <person name="Toyoda A."/>
            <person name="Takaki Y."/>
            <person name="Nishi S."/>
            <person name="Hori S."/>
            <person name="Arai W."/>
            <person name="Tsubouchi T."/>
            <person name="Morono Y."/>
            <person name="Uchiyama I."/>
            <person name="Ito T."/>
            <person name="Fujiyama A."/>
            <person name="Inagaki F."/>
            <person name="Takami H."/>
        </authorList>
    </citation>
    <scope>NUCLEOTIDE SEQUENCE</scope>
    <source>
        <strain evidence="1">Expedition CK06-06</strain>
    </source>
</reference>
<dbReference type="PANTHER" id="PTHR47572:SF4">
    <property type="entry name" value="LACTONASE DRP35"/>
    <property type="match status" value="1"/>
</dbReference>
<evidence type="ECO:0000313" key="1">
    <source>
        <dbReference type="EMBL" id="GAI86572.1"/>
    </source>
</evidence>
<sequence>QFVSVGIVLVVLCGLVVTGCAKKQDKPPEKPDEKAAGGLIKAQLLVELPDYCNTPDGMALLPDGSFVLSVPNFNDPNAGAFIMKISADNKVSKFFTAPPHPKTEKAGPMGICLAPSGDFYYADNQFSPETPQTSRVMRIVVKDGLAQEAVTVVSGMNVANAVAIKGDYVYVSETILVPESKPLISGIFRFKIGDEGIELKTPLEDDPHLIAKIESYHPTIGFGADGLCFDSKGNLYCGNFADGTIHKITFDEQDKVTSNTIWVKTDKMKCADGLCCDQKTDRILVADMVQNAIQMIHPDGTVETIAMNGDTDGADGGIDQPCEAIFRGDEVIISNMDWPFEG</sequence>
<name>X1S0N7_9ZZZZ</name>
<comment type="caution">
    <text evidence="1">The sequence shown here is derived from an EMBL/GenBank/DDBJ whole genome shotgun (WGS) entry which is preliminary data.</text>
</comment>
<accession>X1S0N7</accession>
<protein>
    <recommendedName>
        <fullName evidence="2">SMP-30/Gluconolactonase/LRE-like region domain-containing protein</fullName>
    </recommendedName>
</protein>
<dbReference type="InterPro" id="IPR051262">
    <property type="entry name" value="SMP-30/CGR1_Lactonase"/>
</dbReference>
<dbReference type="EMBL" id="BARW01008677">
    <property type="protein sequence ID" value="GAI86572.1"/>
    <property type="molecule type" value="Genomic_DNA"/>
</dbReference>
<dbReference type="SUPFAM" id="SSF63829">
    <property type="entry name" value="Calcium-dependent phosphotriesterase"/>
    <property type="match status" value="1"/>
</dbReference>
<dbReference type="AlphaFoldDB" id="X1S0N7"/>
<feature type="non-terminal residue" evidence="1">
    <location>
        <position position="1"/>
    </location>
</feature>
<dbReference type="Gene3D" id="2.120.10.30">
    <property type="entry name" value="TolB, C-terminal domain"/>
    <property type="match status" value="1"/>
</dbReference>